<feature type="domain" description="Heterokaryon incompatibility" evidence="1">
    <location>
        <begin position="3"/>
        <end position="82"/>
    </location>
</feature>
<gene>
    <name evidence="2" type="ORF">K469DRAFT_783931</name>
</gene>
<protein>
    <recommendedName>
        <fullName evidence="1">Heterokaryon incompatibility domain-containing protein</fullName>
    </recommendedName>
</protein>
<evidence type="ECO:0000313" key="3">
    <source>
        <dbReference type="Proteomes" id="UP000800200"/>
    </source>
</evidence>
<feature type="non-terminal residue" evidence="2">
    <location>
        <position position="312"/>
    </location>
</feature>
<proteinExistence type="predicted"/>
<dbReference type="PANTHER" id="PTHR33112:SF9">
    <property type="entry name" value="HETEROKARYON INCOMPATIBILITY DOMAIN-CONTAINING PROTEIN"/>
    <property type="match status" value="1"/>
</dbReference>
<accession>A0A6A6DWW4</accession>
<dbReference type="AlphaFoldDB" id="A0A6A6DWW4"/>
<dbReference type="EMBL" id="ML994639">
    <property type="protein sequence ID" value="KAF2184177.1"/>
    <property type="molecule type" value="Genomic_DNA"/>
</dbReference>
<dbReference type="InterPro" id="IPR010730">
    <property type="entry name" value="HET"/>
</dbReference>
<organism evidence="2 3">
    <name type="scientific">Zopfia rhizophila CBS 207.26</name>
    <dbReference type="NCBI Taxonomy" id="1314779"/>
    <lineage>
        <taxon>Eukaryota</taxon>
        <taxon>Fungi</taxon>
        <taxon>Dikarya</taxon>
        <taxon>Ascomycota</taxon>
        <taxon>Pezizomycotina</taxon>
        <taxon>Dothideomycetes</taxon>
        <taxon>Dothideomycetes incertae sedis</taxon>
        <taxon>Zopfiaceae</taxon>
        <taxon>Zopfia</taxon>
    </lineage>
</organism>
<dbReference type="OrthoDB" id="5125733at2759"/>
<reference evidence="2" key="1">
    <citation type="journal article" date="2020" name="Stud. Mycol.">
        <title>101 Dothideomycetes genomes: a test case for predicting lifestyles and emergence of pathogens.</title>
        <authorList>
            <person name="Haridas S."/>
            <person name="Albert R."/>
            <person name="Binder M."/>
            <person name="Bloem J."/>
            <person name="Labutti K."/>
            <person name="Salamov A."/>
            <person name="Andreopoulos B."/>
            <person name="Baker S."/>
            <person name="Barry K."/>
            <person name="Bills G."/>
            <person name="Bluhm B."/>
            <person name="Cannon C."/>
            <person name="Castanera R."/>
            <person name="Culley D."/>
            <person name="Daum C."/>
            <person name="Ezra D."/>
            <person name="Gonzalez J."/>
            <person name="Henrissat B."/>
            <person name="Kuo A."/>
            <person name="Liang C."/>
            <person name="Lipzen A."/>
            <person name="Lutzoni F."/>
            <person name="Magnuson J."/>
            <person name="Mondo S."/>
            <person name="Nolan M."/>
            <person name="Ohm R."/>
            <person name="Pangilinan J."/>
            <person name="Park H.-J."/>
            <person name="Ramirez L."/>
            <person name="Alfaro M."/>
            <person name="Sun H."/>
            <person name="Tritt A."/>
            <person name="Yoshinaga Y."/>
            <person name="Zwiers L.-H."/>
            <person name="Turgeon B."/>
            <person name="Goodwin S."/>
            <person name="Spatafora J."/>
            <person name="Crous P."/>
            <person name="Grigoriev I."/>
        </authorList>
    </citation>
    <scope>NUCLEOTIDE SEQUENCE</scope>
    <source>
        <strain evidence="2">CBS 207.26</strain>
    </source>
</reference>
<dbReference type="Proteomes" id="UP000800200">
    <property type="component" value="Unassembled WGS sequence"/>
</dbReference>
<keyword evidence="3" id="KW-1185">Reference proteome</keyword>
<name>A0A6A6DWW4_9PEZI</name>
<dbReference type="PANTHER" id="PTHR33112">
    <property type="entry name" value="DOMAIN PROTEIN, PUTATIVE-RELATED"/>
    <property type="match status" value="1"/>
</dbReference>
<dbReference type="Pfam" id="PF06985">
    <property type="entry name" value="HET"/>
    <property type="match status" value="1"/>
</dbReference>
<evidence type="ECO:0000313" key="2">
    <source>
        <dbReference type="EMBL" id="KAF2184177.1"/>
    </source>
</evidence>
<evidence type="ECO:0000259" key="1">
    <source>
        <dbReference type="Pfam" id="PF06985"/>
    </source>
</evidence>
<sequence length="312" mass="34497">MAKADWLEQCPDMPHIYRDAALTICAAGSDDCEAGLSTPRIAALRCSDQTSNNGRIKVGRNPLLCWYIQNEPINTRAWCLQEFKLSSRVLFLGSAEMTWYCQAGSLVEGQEDISKTHESQLNEPWQSYYSTLIGNTAASQNSGDELDNLHLWRSIITGYSSRSMSQESDKLPAISAIARTIQPSIGGSLVCVGEQFLAAKLTWTTCTTHQTLEGALRILKFQKPSKYRAPSWPWAAVDGNIIFDSWIYDYASGTQNAGKASSNYSWFLRHLKEIETAAEVLECSIDLAGIDPFGQVTGGHIKLRAPLLKASF</sequence>